<dbReference type="CDD" id="cd03193">
    <property type="entry name" value="GST_C_Metaxin"/>
    <property type="match status" value="1"/>
</dbReference>
<dbReference type="SUPFAM" id="SSF52833">
    <property type="entry name" value="Thioredoxin-like"/>
    <property type="match status" value="1"/>
</dbReference>
<dbReference type="Gene3D" id="3.40.30.10">
    <property type="entry name" value="Glutaredoxin"/>
    <property type="match status" value="1"/>
</dbReference>
<dbReference type="SFLD" id="SFLDG01200">
    <property type="entry name" value="SUF1.1"/>
    <property type="match status" value="1"/>
</dbReference>
<evidence type="ECO:0000313" key="2">
    <source>
        <dbReference type="EMBL" id="VCU10596.1"/>
    </source>
</evidence>
<organism evidence="2 3">
    <name type="scientific">Rhodoplanes serenus</name>
    <dbReference type="NCBI Taxonomy" id="200615"/>
    <lineage>
        <taxon>Bacteria</taxon>
        <taxon>Pseudomonadati</taxon>
        <taxon>Pseudomonadota</taxon>
        <taxon>Alphaproteobacteria</taxon>
        <taxon>Hyphomicrobiales</taxon>
        <taxon>Nitrobacteraceae</taxon>
        <taxon>Rhodoplanes</taxon>
    </lineage>
</organism>
<reference evidence="3" key="1">
    <citation type="submission" date="2018-10" db="EMBL/GenBank/DDBJ databases">
        <authorList>
            <person name="Peiro R."/>
            <person name="Begona"/>
            <person name="Cbmso G."/>
            <person name="Lopez M."/>
            <person name="Gonzalez S."/>
            <person name="Sacristan E."/>
            <person name="Castillo E."/>
        </authorList>
    </citation>
    <scope>NUCLEOTIDE SEQUENCE [LARGE SCALE GENOMIC DNA]</scope>
</reference>
<dbReference type="InterPro" id="IPR036282">
    <property type="entry name" value="Glutathione-S-Trfase_C_sf"/>
</dbReference>
<dbReference type="EMBL" id="UWOC01000173">
    <property type="protein sequence ID" value="VCU10596.1"/>
    <property type="molecule type" value="Genomic_DNA"/>
</dbReference>
<dbReference type="SFLD" id="SFLDG01180">
    <property type="entry name" value="SUF1"/>
    <property type="match status" value="1"/>
</dbReference>
<comment type="caution">
    <text evidence="2">The sequence shown here is derived from an EMBL/GenBank/DDBJ whole genome shotgun (WGS) entry which is preliminary data.</text>
</comment>
<dbReference type="InterPro" id="IPR026928">
    <property type="entry name" value="FAX/IsoI-like"/>
</dbReference>
<dbReference type="CDD" id="cd03080">
    <property type="entry name" value="GST_N_Metaxin_like"/>
    <property type="match status" value="1"/>
</dbReference>
<dbReference type="Proteomes" id="UP000289200">
    <property type="component" value="Unassembled WGS sequence"/>
</dbReference>
<evidence type="ECO:0000259" key="1">
    <source>
        <dbReference type="PROSITE" id="PS50404"/>
    </source>
</evidence>
<dbReference type="AlphaFoldDB" id="A0A3S4DHL8"/>
<dbReference type="SUPFAM" id="SSF47616">
    <property type="entry name" value="GST C-terminal domain-like"/>
    <property type="match status" value="1"/>
</dbReference>
<feature type="domain" description="GST N-terminal" evidence="1">
    <location>
        <begin position="7"/>
        <end position="77"/>
    </location>
</feature>
<gene>
    <name evidence="2" type="ORF">RHODGE_RHODGE_03797</name>
</gene>
<dbReference type="RefSeq" id="WP_129610680.1">
    <property type="nucleotide sequence ID" value="NZ_UWOC01000173.1"/>
</dbReference>
<keyword evidence="3" id="KW-1185">Reference proteome</keyword>
<dbReference type="PROSITE" id="PS50404">
    <property type="entry name" value="GST_NTER"/>
    <property type="match status" value="1"/>
</dbReference>
<dbReference type="InterPro" id="IPR050931">
    <property type="entry name" value="Mito_Protein_Transport_Metaxin"/>
</dbReference>
<dbReference type="Gene3D" id="1.20.1050.10">
    <property type="match status" value="1"/>
</dbReference>
<sequence>MITLYGFGPAFGLPDPSAFVMKAETLLKMAGVPYRVALGNLRKAPKGKLPYIDDDGAVIADSTLIRWHLEKKYGLALDRGLSDRERAVAWAFERMAEEHLYWALVHARWVDDANFDRGPRQFFASLPAPLRPVVIAMVRRGVRRDLHGQGLARHAPEDLLRLATRSIDAIAEYLGDKPYFMGDAPTTVDATMFAFAAHALCPQFVTPLRTAAERHGPLRRYVGRMAERYFPDYGELVAAA</sequence>
<dbReference type="InterPro" id="IPR033468">
    <property type="entry name" value="Metaxin_GST"/>
</dbReference>
<accession>A0A3S4DHL8</accession>
<name>A0A3S4DHL8_9BRAD</name>
<dbReference type="SFLD" id="SFLDS00019">
    <property type="entry name" value="Glutathione_Transferase_(cytos"/>
    <property type="match status" value="1"/>
</dbReference>
<protein>
    <recommendedName>
        <fullName evidence="1">GST N-terminal domain-containing protein</fullName>
    </recommendedName>
</protein>
<dbReference type="InterPro" id="IPR036249">
    <property type="entry name" value="Thioredoxin-like_sf"/>
</dbReference>
<dbReference type="Pfam" id="PF17171">
    <property type="entry name" value="GST_C_6"/>
    <property type="match status" value="1"/>
</dbReference>
<dbReference type="InterPro" id="IPR012336">
    <property type="entry name" value="Thioredoxin-like_fold"/>
</dbReference>
<evidence type="ECO:0000313" key="3">
    <source>
        <dbReference type="Proteomes" id="UP000289200"/>
    </source>
</evidence>
<dbReference type="PANTHER" id="PTHR12289">
    <property type="entry name" value="METAXIN RELATED"/>
    <property type="match status" value="1"/>
</dbReference>
<dbReference type="InterPro" id="IPR004045">
    <property type="entry name" value="Glutathione_S-Trfase_N"/>
</dbReference>
<proteinExistence type="predicted"/>
<dbReference type="InterPro" id="IPR040079">
    <property type="entry name" value="Glutathione_S-Trfase"/>
</dbReference>
<dbReference type="PANTHER" id="PTHR12289:SF41">
    <property type="entry name" value="FAILED AXON CONNECTIONS-RELATED"/>
    <property type="match status" value="1"/>
</dbReference>
<dbReference type="OrthoDB" id="7664269at2"/>
<dbReference type="Pfam" id="PF17172">
    <property type="entry name" value="GST_N_4"/>
    <property type="match status" value="1"/>
</dbReference>